<organism evidence="1 2">
    <name type="scientific">Aquilegia coerulea</name>
    <name type="common">Rocky mountain columbine</name>
    <dbReference type="NCBI Taxonomy" id="218851"/>
    <lineage>
        <taxon>Eukaryota</taxon>
        <taxon>Viridiplantae</taxon>
        <taxon>Streptophyta</taxon>
        <taxon>Embryophyta</taxon>
        <taxon>Tracheophyta</taxon>
        <taxon>Spermatophyta</taxon>
        <taxon>Magnoliopsida</taxon>
        <taxon>Ranunculales</taxon>
        <taxon>Ranunculaceae</taxon>
        <taxon>Thalictroideae</taxon>
        <taxon>Aquilegia</taxon>
    </lineage>
</organism>
<dbReference type="InParanoid" id="A0A2G5ED74"/>
<protein>
    <submittedName>
        <fullName evidence="1">Uncharacterized protein</fullName>
    </submittedName>
</protein>
<gene>
    <name evidence="1" type="ORF">AQUCO_00900358v1</name>
</gene>
<proteinExistence type="predicted"/>
<dbReference type="STRING" id="218851.A0A2G5ED74"/>
<reference evidence="1 2" key="1">
    <citation type="submission" date="2017-09" db="EMBL/GenBank/DDBJ databases">
        <title>WGS assembly of Aquilegia coerulea Goldsmith.</title>
        <authorList>
            <person name="Hodges S."/>
            <person name="Kramer E."/>
            <person name="Nordborg M."/>
            <person name="Tomkins J."/>
            <person name="Borevitz J."/>
            <person name="Derieg N."/>
            <person name="Yan J."/>
            <person name="Mihaltcheva S."/>
            <person name="Hayes R.D."/>
            <person name="Rokhsar D."/>
        </authorList>
    </citation>
    <scope>NUCLEOTIDE SEQUENCE [LARGE SCALE GENOMIC DNA]</scope>
    <source>
        <strain evidence="2">cv. Goldsmith</strain>
    </source>
</reference>
<keyword evidence="2" id="KW-1185">Reference proteome</keyword>
<sequence>MERYLKKPSWRRAWQKWRKVEERLLILSAMNVFFGFHVQVLNAVNGCISPDKTANKTIGIQELKTPIEKLQMLITTRLSELWEAQEDTLILSYKLQEVELSYRTN</sequence>
<evidence type="ECO:0000313" key="2">
    <source>
        <dbReference type="Proteomes" id="UP000230069"/>
    </source>
</evidence>
<dbReference type="OrthoDB" id="10266039at2759"/>
<accession>A0A2G5ED74</accession>
<name>A0A2G5ED74_AQUCA</name>
<dbReference type="AlphaFoldDB" id="A0A2G5ED74"/>
<dbReference type="EMBL" id="KZ305026">
    <property type="protein sequence ID" value="PIA53714.1"/>
    <property type="molecule type" value="Genomic_DNA"/>
</dbReference>
<evidence type="ECO:0000313" key="1">
    <source>
        <dbReference type="EMBL" id="PIA53714.1"/>
    </source>
</evidence>
<dbReference type="Proteomes" id="UP000230069">
    <property type="component" value="Unassembled WGS sequence"/>
</dbReference>